<protein>
    <recommendedName>
        <fullName evidence="14">Cytochrome b561 and DOMON domain-containing protein</fullName>
    </recommendedName>
</protein>
<dbReference type="InterPro" id="IPR006593">
    <property type="entry name" value="Cyt_b561/ferric_Rdtase_TM"/>
</dbReference>
<feature type="region of interest" description="Disordered" evidence="8">
    <location>
        <begin position="116"/>
        <end position="148"/>
    </location>
</feature>
<dbReference type="CDD" id="cd09631">
    <property type="entry name" value="DOMON_DOH"/>
    <property type="match status" value="2"/>
</dbReference>
<evidence type="ECO:0000313" key="13">
    <source>
        <dbReference type="Proteomes" id="UP001341840"/>
    </source>
</evidence>
<dbReference type="PANTHER" id="PTHR23130">
    <property type="entry name" value="CYTOCHROME B561 AND DOMON DOMAIN-CONTAINING PROTEIN"/>
    <property type="match status" value="1"/>
</dbReference>
<feature type="domain" description="DOMON" evidence="10">
    <location>
        <begin position="166"/>
        <end position="276"/>
    </location>
</feature>
<dbReference type="PROSITE" id="PS50836">
    <property type="entry name" value="DOMON"/>
    <property type="match status" value="2"/>
</dbReference>
<dbReference type="InterPro" id="IPR005018">
    <property type="entry name" value="DOMON_domain"/>
</dbReference>
<evidence type="ECO:0000256" key="9">
    <source>
        <dbReference type="SAM" id="Phobius"/>
    </source>
</evidence>
<evidence type="ECO:0000313" key="12">
    <source>
        <dbReference type="EMBL" id="MED6108414.1"/>
    </source>
</evidence>
<keyword evidence="2" id="KW-0813">Transport</keyword>
<evidence type="ECO:0000256" key="5">
    <source>
        <dbReference type="ARBA" id="ARBA00022982"/>
    </source>
</evidence>
<dbReference type="SMART" id="SM00665">
    <property type="entry name" value="B561"/>
    <property type="match status" value="1"/>
</dbReference>
<evidence type="ECO:0000256" key="8">
    <source>
        <dbReference type="SAM" id="MobiDB-lite"/>
    </source>
</evidence>
<evidence type="ECO:0000259" key="11">
    <source>
        <dbReference type="PROSITE" id="PS50939"/>
    </source>
</evidence>
<comment type="caution">
    <text evidence="12">The sequence shown here is derived from an EMBL/GenBank/DDBJ whole genome shotgun (WGS) entry which is preliminary data.</text>
</comment>
<feature type="transmembrane region" description="Helical" evidence="9">
    <location>
        <begin position="326"/>
        <end position="346"/>
    </location>
</feature>
<dbReference type="Pfam" id="PF03351">
    <property type="entry name" value="DOMON"/>
    <property type="match status" value="1"/>
</dbReference>
<dbReference type="SUPFAM" id="SSF49344">
    <property type="entry name" value="CBD9-like"/>
    <property type="match status" value="1"/>
</dbReference>
<proteinExistence type="predicted"/>
<evidence type="ECO:0000256" key="7">
    <source>
        <dbReference type="ARBA" id="ARBA00023136"/>
    </source>
</evidence>
<feature type="transmembrane region" description="Helical" evidence="9">
    <location>
        <begin position="352"/>
        <end position="379"/>
    </location>
</feature>
<feature type="domain" description="Cytochrome b561" evidence="11">
    <location>
        <begin position="283"/>
        <end position="480"/>
    </location>
</feature>
<dbReference type="Proteomes" id="UP001341840">
    <property type="component" value="Unassembled WGS sequence"/>
</dbReference>
<keyword evidence="5" id="KW-0249">Electron transport</keyword>
<gene>
    <name evidence="12" type="ORF">PIB30_023633</name>
</gene>
<keyword evidence="13" id="KW-1185">Reference proteome</keyword>
<dbReference type="PANTHER" id="PTHR23130:SF171">
    <property type="entry name" value="OS01G0895300 PROTEIN"/>
    <property type="match status" value="1"/>
</dbReference>
<evidence type="ECO:0008006" key="14">
    <source>
        <dbReference type="Google" id="ProtNLM"/>
    </source>
</evidence>
<feature type="domain" description="DOMON" evidence="10">
    <location>
        <begin position="1"/>
        <end position="94"/>
    </location>
</feature>
<feature type="transmembrane region" description="Helical" evidence="9">
    <location>
        <begin position="429"/>
        <end position="447"/>
    </location>
</feature>
<dbReference type="EMBL" id="JASCZI010000083">
    <property type="protein sequence ID" value="MED6108414.1"/>
    <property type="molecule type" value="Genomic_DNA"/>
</dbReference>
<feature type="transmembrane region" description="Helical" evidence="9">
    <location>
        <begin position="459"/>
        <end position="479"/>
    </location>
</feature>
<keyword evidence="7 9" id="KW-0472">Membrane</keyword>
<keyword evidence="4" id="KW-0732">Signal</keyword>
<dbReference type="InterPro" id="IPR045266">
    <property type="entry name" value="DOH_DOMON"/>
</dbReference>
<dbReference type="Gene3D" id="1.20.120.1770">
    <property type="match status" value="1"/>
</dbReference>
<organism evidence="12 13">
    <name type="scientific">Stylosanthes scabra</name>
    <dbReference type="NCBI Taxonomy" id="79078"/>
    <lineage>
        <taxon>Eukaryota</taxon>
        <taxon>Viridiplantae</taxon>
        <taxon>Streptophyta</taxon>
        <taxon>Embryophyta</taxon>
        <taxon>Tracheophyta</taxon>
        <taxon>Spermatophyta</taxon>
        <taxon>Magnoliopsida</taxon>
        <taxon>eudicotyledons</taxon>
        <taxon>Gunneridae</taxon>
        <taxon>Pentapetalae</taxon>
        <taxon>rosids</taxon>
        <taxon>fabids</taxon>
        <taxon>Fabales</taxon>
        <taxon>Fabaceae</taxon>
        <taxon>Papilionoideae</taxon>
        <taxon>50 kb inversion clade</taxon>
        <taxon>dalbergioids sensu lato</taxon>
        <taxon>Dalbergieae</taxon>
        <taxon>Pterocarpus clade</taxon>
        <taxon>Stylosanthes</taxon>
    </lineage>
</organism>
<accession>A0ABU6Q970</accession>
<evidence type="ECO:0000256" key="6">
    <source>
        <dbReference type="ARBA" id="ARBA00022989"/>
    </source>
</evidence>
<sequence length="484" mass="52183">MGFSPNGGMVGSSAIVGWVASGGEGGGIKQYYLGGYAPNQVVPNKGNLNVVPNSTFITLESNHLYMVFQLQTTTQPLSWIIFATGSIGLFPQAPSFALTKHLDKISQRIDYSKAKLGSSQGDGTSSSSSQANNGNGSNNGSLSSPQGDSCGSNLNLNAPLFFDTTKLTCLPYTQSSPNTWSFILSAPNPNSYIAIGFSPNGGMVGASAIVGWISTNNGGMKQYYLAGTTPNMVVPDRGNLVILTNSTLITSQSSILYMVFQLQTNQPLSKVIFAIGPNGTFPSSPSFALAMHQDKFSMTLDYSTGSSSSSSSSENTSMNLKKSHGLLNIVGWGILVIMGAMVARYFKEWDPFWFYFHASVQSLGFILGFIGVISGLVLNNQLQVDVSLHKVLGIIILVLASLQMMAMLARPNKASKMRKYWNLYHHNTGRVLIILAIANIFYGIYLGREGNAWKIGYGIVLAILLFIGFLFEINMWSSLEEDDD</sequence>
<feature type="compositionally biased region" description="Low complexity" evidence="8">
    <location>
        <begin position="117"/>
        <end position="147"/>
    </location>
</feature>
<evidence type="ECO:0000256" key="4">
    <source>
        <dbReference type="ARBA" id="ARBA00022729"/>
    </source>
</evidence>
<name>A0ABU6Q970_9FABA</name>
<evidence type="ECO:0000256" key="2">
    <source>
        <dbReference type="ARBA" id="ARBA00022448"/>
    </source>
</evidence>
<evidence type="ECO:0000256" key="1">
    <source>
        <dbReference type="ARBA" id="ARBA00004370"/>
    </source>
</evidence>
<comment type="subcellular location">
    <subcellularLocation>
        <location evidence="1">Membrane</location>
    </subcellularLocation>
</comment>
<keyword evidence="3 9" id="KW-0812">Transmembrane</keyword>
<evidence type="ECO:0000256" key="3">
    <source>
        <dbReference type="ARBA" id="ARBA00022692"/>
    </source>
</evidence>
<dbReference type="PROSITE" id="PS50939">
    <property type="entry name" value="CYTOCHROME_B561"/>
    <property type="match status" value="1"/>
</dbReference>
<dbReference type="SMART" id="SM00664">
    <property type="entry name" value="DoH"/>
    <property type="match status" value="2"/>
</dbReference>
<dbReference type="CDD" id="cd08760">
    <property type="entry name" value="Cyt_b561_FRRS1_like"/>
    <property type="match status" value="1"/>
</dbReference>
<dbReference type="Pfam" id="PF03188">
    <property type="entry name" value="Cytochrom_B561"/>
    <property type="match status" value="1"/>
</dbReference>
<feature type="transmembrane region" description="Helical" evidence="9">
    <location>
        <begin position="391"/>
        <end position="409"/>
    </location>
</feature>
<evidence type="ECO:0000259" key="10">
    <source>
        <dbReference type="PROSITE" id="PS50836"/>
    </source>
</evidence>
<reference evidence="12 13" key="1">
    <citation type="journal article" date="2023" name="Plants (Basel)">
        <title>Bridging the Gap: Combining Genomics and Transcriptomics Approaches to Understand Stylosanthes scabra, an Orphan Legume from the Brazilian Caatinga.</title>
        <authorList>
            <person name="Ferreira-Neto J.R.C."/>
            <person name="da Silva M.D."/>
            <person name="Binneck E."/>
            <person name="de Melo N.F."/>
            <person name="da Silva R.H."/>
            <person name="de Melo A.L.T.M."/>
            <person name="Pandolfi V."/>
            <person name="Bustamante F.O."/>
            <person name="Brasileiro-Vidal A.C."/>
            <person name="Benko-Iseppon A.M."/>
        </authorList>
    </citation>
    <scope>NUCLEOTIDE SEQUENCE [LARGE SCALE GENOMIC DNA]</scope>
    <source>
        <tissue evidence="12">Leaves</tissue>
    </source>
</reference>
<keyword evidence="6 9" id="KW-1133">Transmembrane helix</keyword>